<dbReference type="PANTHER" id="PTHR42770:SF16">
    <property type="entry name" value="AMINO ACID PERMEASE"/>
    <property type="match status" value="1"/>
</dbReference>
<dbReference type="PANTHER" id="PTHR42770">
    <property type="entry name" value="AMINO ACID TRANSPORTER-RELATED"/>
    <property type="match status" value="1"/>
</dbReference>
<evidence type="ECO:0000313" key="7">
    <source>
        <dbReference type="EMBL" id="CAB4953742.1"/>
    </source>
</evidence>
<evidence type="ECO:0000256" key="6">
    <source>
        <dbReference type="SAM" id="Phobius"/>
    </source>
</evidence>
<dbReference type="Gene3D" id="1.20.1740.10">
    <property type="entry name" value="Amino acid/polyamine transporter I"/>
    <property type="match status" value="1"/>
</dbReference>
<feature type="transmembrane region" description="Helical" evidence="6">
    <location>
        <begin position="137"/>
        <end position="155"/>
    </location>
</feature>
<keyword evidence="3 6" id="KW-0812">Transmembrane</keyword>
<keyword evidence="4 6" id="KW-1133">Transmembrane helix</keyword>
<dbReference type="Pfam" id="PF13520">
    <property type="entry name" value="AA_permease_2"/>
    <property type="match status" value="1"/>
</dbReference>
<name>A0A6J7KHT9_9ZZZZ</name>
<organism evidence="7">
    <name type="scientific">freshwater metagenome</name>
    <dbReference type="NCBI Taxonomy" id="449393"/>
    <lineage>
        <taxon>unclassified sequences</taxon>
        <taxon>metagenomes</taxon>
        <taxon>ecological metagenomes</taxon>
    </lineage>
</organism>
<dbReference type="GO" id="GO:0005886">
    <property type="term" value="C:plasma membrane"/>
    <property type="evidence" value="ECO:0007669"/>
    <property type="project" value="UniProtKB-SubCell"/>
</dbReference>
<feature type="transmembrane region" description="Helical" evidence="6">
    <location>
        <begin position="20"/>
        <end position="47"/>
    </location>
</feature>
<dbReference type="PIRSF" id="PIRSF006060">
    <property type="entry name" value="AA_transporter"/>
    <property type="match status" value="1"/>
</dbReference>
<feature type="transmembrane region" description="Helical" evidence="6">
    <location>
        <begin position="207"/>
        <end position="230"/>
    </location>
</feature>
<proteinExistence type="predicted"/>
<dbReference type="GO" id="GO:0022857">
    <property type="term" value="F:transmembrane transporter activity"/>
    <property type="evidence" value="ECO:0007669"/>
    <property type="project" value="InterPro"/>
</dbReference>
<feature type="transmembrane region" description="Helical" evidence="6">
    <location>
        <begin position="242"/>
        <end position="262"/>
    </location>
</feature>
<dbReference type="AlphaFoldDB" id="A0A6J7KHT9"/>
<evidence type="ECO:0000256" key="5">
    <source>
        <dbReference type="ARBA" id="ARBA00023136"/>
    </source>
</evidence>
<feature type="transmembrane region" description="Helical" evidence="6">
    <location>
        <begin position="346"/>
        <end position="367"/>
    </location>
</feature>
<feature type="transmembrane region" description="Helical" evidence="6">
    <location>
        <begin position="443"/>
        <end position="463"/>
    </location>
</feature>
<keyword evidence="5 6" id="KW-0472">Membrane</keyword>
<feature type="transmembrane region" description="Helical" evidence="6">
    <location>
        <begin position="97"/>
        <end position="125"/>
    </location>
</feature>
<protein>
    <submittedName>
        <fullName evidence="7">Unannotated protein</fullName>
    </submittedName>
</protein>
<keyword evidence="2" id="KW-1003">Cell membrane</keyword>
<comment type="subcellular location">
    <subcellularLocation>
        <location evidence="1">Cell membrane</location>
        <topology evidence="1">Multi-pass membrane protein</topology>
    </subcellularLocation>
</comment>
<reference evidence="7" key="1">
    <citation type="submission" date="2020-05" db="EMBL/GenBank/DDBJ databases">
        <authorList>
            <person name="Chiriac C."/>
            <person name="Salcher M."/>
            <person name="Ghai R."/>
            <person name="Kavagutti S V."/>
        </authorList>
    </citation>
    <scope>NUCLEOTIDE SEQUENCE</scope>
</reference>
<evidence type="ECO:0000256" key="1">
    <source>
        <dbReference type="ARBA" id="ARBA00004651"/>
    </source>
</evidence>
<evidence type="ECO:0000256" key="2">
    <source>
        <dbReference type="ARBA" id="ARBA00022475"/>
    </source>
</evidence>
<feature type="transmembrane region" description="Helical" evidence="6">
    <location>
        <begin position="53"/>
        <end position="76"/>
    </location>
</feature>
<evidence type="ECO:0000256" key="3">
    <source>
        <dbReference type="ARBA" id="ARBA00022692"/>
    </source>
</evidence>
<accession>A0A6J7KHT9</accession>
<dbReference type="InterPro" id="IPR002293">
    <property type="entry name" value="AA/rel_permease1"/>
</dbReference>
<feature type="transmembrane region" description="Helical" evidence="6">
    <location>
        <begin position="373"/>
        <end position="400"/>
    </location>
</feature>
<gene>
    <name evidence="7" type="ORF">UFOPK3772_01719</name>
</gene>
<dbReference type="EMBL" id="CAFBNE010000053">
    <property type="protein sequence ID" value="CAB4953742.1"/>
    <property type="molecule type" value="Genomic_DNA"/>
</dbReference>
<feature type="transmembrane region" description="Helical" evidence="6">
    <location>
        <begin position="164"/>
        <end position="187"/>
    </location>
</feature>
<evidence type="ECO:0000256" key="4">
    <source>
        <dbReference type="ARBA" id="ARBA00022989"/>
    </source>
</evidence>
<feature type="transmembrane region" description="Helical" evidence="6">
    <location>
        <begin position="412"/>
        <end position="431"/>
    </location>
</feature>
<sequence length="475" mass="49572">MASVGETTHMDETGKLKGKLGVFGVIVMVVAAAAPLSTIGGVAPVAIIVGNGAAFPAMYVIAGIILALFVVGFNAMTPFVKEAGAFYSYITMSLGRGLGLSAAYIAMLTYICVEIAVIAVLGAVFEGQIVSVGGPDVPWWAWTGIFLLIVLFLGYRRIDLSGKLLALLVVLEIGICMVLVIAVVVQGGSSEGLSTAAFTPSAWLQGAPALGLMFGISGFLGFEATAIFRSEAKNPDRTIGRATYGALAIVGIFYAVVCWAMVSAWGDSNIVAKAEENPGALLSASFGAYVGPLSEQVVQWLLITSFFACVVAFHNVINRYLYTLSHKHLMPKALGRTHPTQNSPHIAAVVQTVVIAILLAVFAGLGYTPFDQILTVTVGVSTLGFLLLMFLTCIGVLVFFSRDSRGVSRMRTTVLPLLGAIALGAAVVTTLMNMTVLVASQGLAYTAIGVIVICVVIGPILAAMRPSLNADVPAT</sequence>
<dbReference type="InterPro" id="IPR050367">
    <property type="entry name" value="APC_superfamily"/>
</dbReference>
<feature type="transmembrane region" description="Helical" evidence="6">
    <location>
        <begin position="297"/>
        <end position="317"/>
    </location>
</feature>